<evidence type="ECO:0000313" key="1">
    <source>
        <dbReference type="EMBL" id="KED05228.1"/>
    </source>
</evidence>
<gene>
    <name evidence="1" type="ORF">CECT5772_01126</name>
</gene>
<reference evidence="1 2" key="1">
    <citation type="journal article" date="2014" name="Int. J. Syst. Evol. Microbiol.">
        <title>Phylogenomics and the dynamic genome evolution of the genus Streptococcus.</title>
        <authorList>
            <consortium name="The Broad Institute Genome Sequencing Platform"/>
            <person name="Richards V.P."/>
            <person name="Palmer S.R."/>
            <person name="Pavinski Bitar P.D."/>
            <person name="Qin X."/>
            <person name="Weinstock G.M."/>
            <person name="Highlander S.K."/>
            <person name="Town C.D."/>
            <person name="Burne R.A."/>
            <person name="Stanhope M.J."/>
        </authorList>
    </citation>
    <scope>NUCLEOTIDE SEQUENCE [LARGE SCALE GENOMIC DNA]</scope>
    <source>
        <strain evidence="1 2">CECT 5772</strain>
    </source>
</reference>
<name>A0A922NWB8_9STRE</name>
<comment type="caution">
    <text evidence="1">The sequence shown here is derived from an EMBL/GenBank/DDBJ whole genome shotgun (WGS) entry which is preliminary data.</text>
</comment>
<sequence length="61" mass="6824">MTSHLKKANLKRLSCNCSVAAKLFLMPRLSLSYASCSKGLEMILFKLSVKNNFSNQIPSFI</sequence>
<proteinExistence type="predicted"/>
<accession>A0A922NWB8</accession>
<organism evidence="1 2">
    <name type="scientific">Streptococcus equi subsp. ruminatorum CECT 5772</name>
    <dbReference type="NCBI Taxonomy" id="1051981"/>
    <lineage>
        <taxon>Bacteria</taxon>
        <taxon>Bacillati</taxon>
        <taxon>Bacillota</taxon>
        <taxon>Bacilli</taxon>
        <taxon>Lactobacillales</taxon>
        <taxon>Streptococcaceae</taxon>
        <taxon>Streptococcus</taxon>
    </lineage>
</organism>
<evidence type="ECO:0000313" key="2">
    <source>
        <dbReference type="Proteomes" id="UP000028704"/>
    </source>
</evidence>
<protein>
    <submittedName>
        <fullName evidence="1">Uncharacterized protein</fullName>
    </submittedName>
</protein>
<dbReference type="Proteomes" id="UP000028704">
    <property type="component" value="Unassembled WGS sequence"/>
</dbReference>
<dbReference type="AlphaFoldDB" id="A0A922NWB8"/>
<dbReference type="EMBL" id="AWEX01000007">
    <property type="protein sequence ID" value="KED05228.1"/>
    <property type="molecule type" value="Genomic_DNA"/>
</dbReference>